<dbReference type="eggNOG" id="COG4401">
    <property type="taxonomic scope" value="Bacteria"/>
</dbReference>
<name>B2A4P0_NATTJ</name>
<dbReference type="PANTHER" id="PTHR21164">
    <property type="entry name" value="CHORISMATE MUTASE"/>
    <property type="match status" value="1"/>
</dbReference>
<feature type="binding site" evidence="2">
    <location>
        <position position="110"/>
    </location>
    <ligand>
        <name>prephenate</name>
        <dbReference type="ChEBI" id="CHEBI:29934"/>
    </ligand>
</feature>
<dbReference type="GO" id="GO:0009073">
    <property type="term" value="P:aromatic amino acid family biosynthetic process"/>
    <property type="evidence" value="ECO:0007669"/>
    <property type="project" value="UniProtKB-UniRule"/>
</dbReference>
<dbReference type="GO" id="GO:0008652">
    <property type="term" value="P:amino acid biosynthetic process"/>
    <property type="evidence" value="ECO:0007669"/>
    <property type="project" value="UniProtKB-UniRule"/>
</dbReference>
<dbReference type="Pfam" id="PF07736">
    <property type="entry name" value="CM_1"/>
    <property type="match status" value="1"/>
</dbReference>
<keyword evidence="2 3" id="KW-0028">Amino-acid biosynthesis</keyword>
<keyword evidence="2 3" id="KW-0057">Aromatic amino acid biosynthesis</keyword>
<dbReference type="FunCoup" id="B2A4P0">
    <property type="interactions" value="66"/>
</dbReference>
<evidence type="ECO:0000313" key="4">
    <source>
        <dbReference type="EMBL" id="ACB85215.1"/>
    </source>
</evidence>
<evidence type="ECO:0000256" key="1">
    <source>
        <dbReference type="NCBIfam" id="TIGR01796"/>
    </source>
</evidence>
<reference evidence="4 5" key="1">
    <citation type="submission" date="2008-04" db="EMBL/GenBank/DDBJ databases">
        <title>Complete sequence of chromosome of Natranaerobius thermophilus JW/NM-WN-LF.</title>
        <authorList>
            <consortium name="US DOE Joint Genome Institute"/>
            <person name="Copeland A."/>
            <person name="Lucas S."/>
            <person name="Lapidus A."/>
            <person name="Glavina del Rio T."/>
            <person name="Dalin E."/>
            <person name="Tice H."/>
            <person name="Bruce D."/>
            <person name="Goodwin L."/>
            <person name="Pitluck S."/>
            <person name="Chertkov O."/>
            <person name="Brettin T."/>
            <person name="Detter J.C."/>
            <person name="Han C."/>
            <person name="Kuske C.R."/>
            <person name="Schmutz J."/>
            <person name="Larimer F."/>
            <person name="Land M."/>
            <person name="Hauser L."/>
            <person name="Kyrpides N."/>
            <person name="Lykidis A."/>
            <person name="Mesbah N.M."/>
            <person name="Wiegel J."/>
        </authorList>
    </citation>
    <scope>NUCLEOTIDE SEQUENCE [LARGE SCALE GENOMIC DNA]</scope>
    <source>
        <strain evidence="5">ATCC BAA-1301 / DSM 18059 / JW/NM-WN-LF</strain>
    </source>
</reference>
<dbReference type="PANTHER" id="PTHR21164:SF0">
    <property type="entry name" value="CHORISMATE MUTASE AROH"/>
    <property type="match status" value="1"/>
</dbReference>
<organism evidence="4 5">
    <name type="scientific">Natranaerobius thermophilus (strain ATCC BAA-1301 / DSM 18059 / JW/NM-WN-LF)</name>
    <dbReference type="NCBI Taxonomy" id="457570"/>
    <lineage>
        <taxon>Bacteria</taxon>
        <taxon>Bacillati</taxon>
        <taxon>Bacillota</taxon>
        <taxon>Clostridia</taxon>
        <taxon>Natranaerobiales</taxon>
        <taxon>Natranaerobiaceae</taxon>
        <taxon>Natranaerobius</taxon>
    </lineage>
</organism>
<dbReference type="AlphaFoldDB" id="B2A4P0"/>
<dbReference type="CDD" id="cd02185">
    <property type="entry name" value="AroH"/>
    <property type="match status" value="1"/>
</dbReference>
<accession>B2A4P0</accession>
<reference evidence="4 5" key="2">
    <citation type="journal article" date="2011" name="J. Bacteriol.">
        <title>Complete genome sequence of the anaerobic, halophilic alkalithermophile Natranaerobius thermophilus JW/NM-WN-LF.</title>
        <authorList>
            <person name="Zhao B."/>
            <person name="Mesbah N.M."/>
            <person name="Dalin E."/>
            <person name="Goodwin L."/>
            <person name="Nolan M."/>
            <person name="Pitluck S."/>
            <person name="Chertkov O."/>
            <person name="Brettin T.S."/>
            <person name="Han J."/>
            <person name="Larimer F.W."/>
            <person name="Land M.L."/>
            <person name="Hauser L."/>
            <person name="Kyrpides N."/>
            <person name="Wiegel J."/>
        </authorList>
    </citation>
    <scope>NUCLEOTIDE SEQUENCE [LARGE SCALE GENOMIC DNA]</scope>
    <source>
        <strain evidence="5">ATCC BAA-1301 / DSM 18059 / JW/NM-WN-LF</strain>
    </source>
</reference>
<dbReference type="SUPFAM" id="SSF55298">
    <property type="entry name" value="YjgF-like"/>
    <property type="match status" value="1"/>
</dbReference>
<dbReference type="HOGENOM" id="CLU_133236_1_0_9"/>
<feature type="binding site" evidence="2">
    <location>
        <position position="10"/>
    </location>
    <ligand>
        <name>prephenate</name>
        <dbReference type="ChEBI" id="CHEBI:29934"/>
    </ligand>
</feature>
<dbReference type="KEGG" id="nth:Nther_1641"/>
<comment type="catalytic activity">
    <reaction evidence="3">
        <text>chorismate = prephenate</text>
        <dbReference type="Rhea" id="RHEA:13897"/>
        <dbReference type="ChEBI" id="CHEBI:29748"/>
        <dbReference type="ChEBI" id="CHEBI:29934"/>
        <dbReference type="EC" id="5.4.99.5"/>
    </reaction>
</comment>
<proteinExistence type="predicted"/>
<dbReference type="InterPro" id="IPR035959">
    <property type="entry name" value="RutC-like_sf"/>
</dbReference>
<sequence length="124" mass="14057">MSGKRLFAVRGATTTERNTEQEILSQTKTLLQELIDKNDLSREQDIVSVMFTATKDLTACFPAKAARKLGWTNTPLMCAQEIDVDDSLPKCIRVLIQYYAPEDHSPQAVYLKDARKLRPDLINE</sequence>
<keyword evidence="5" id="KW-1185">Reference proteome</keyword>
<dbReference type="Proteomes" id="UP000001683">
    <property type="component" value="Chromosome"/>
</dbReference>
<dbReference type="RefSeq" id="WP_012448083.1">
    <property type="nucleotide sequence ID" value="NC_010718.1"/>
</dbReference>
<dbReference type="EMBL" id="CP001034">
    <property type="protein sequence ID" value="ACB85215.1"/>
    <property type="molecule type" value="Genomic_DNA"/>
</dbReference>
<dbReference type="Gene3D" id="3.30.1330.40">
    <property type="entry name" value="RutC-like"/>
    <property type="match status" value="1"/>
</dbReference>
<dbReference type="PROSITE" id="PS51167">
    <property type="entry name" value="CHORISMATE_MUT_1"/>
    <property type="match status" value="1"/>
</dbReference>
<feature type="binding site" evidence="2">
    <location>
        <position position="93"/>
    </location>
    <ligand>
        <name>prephenate</name>
        <dbReference type="ChEBI" id="CHEBI:29934"/>
    </ligand>
</feature>
<dbReference type="STRING" id="457570.Nther_1641"/>
<dbReference type="InParanoid" id="B2A4P0"/>
<dbReference type="GO" id="GO:0046417">
    <property type="term" value="P:chorismate metabolic process"/>
    <property type="evidence" value="ECO:0007669"/>
    <property type="project" value="TreeGrafter"/>
</dbReference>
<evidence type="ECO:0000256" key="3">
    <source>
        <dbReference type="PROSITE-ProRule" id="PRU00514"/>
    </source>
</evidence>
<dbReference type="GO" id="GO:0004106">
    <property type="term" value="F:chorismate mutase activity"/>
    <property type="evidence" value="ECO:0007669"/>
    <property type="project" value="UniProtKB-UniRule"/>
</dbReference>
<protein>
    <recommendedName>
        <fullName evidence="1 3">chorismate mutase</fullName>
        <ecNumber evidence="1 3">5.4.99.5</ecNumber>
    </recommendedName>
</protein>
<dbReference type="EC" id="5.4.99.5" evidence="1 3"/>
<evidence type="ECO:0000256" key="2">
    <source>
        <dbReference type="PIRSR" id="PIRSR005965-1"/>
    </source>
</evidence>
<gene>
    <name evidence="4" type="ordered locus">Nther_1641</name>
</gene>
<dbReference type="OrthoDB" id="9802232at2"/>
<evidence type="ECO:0000313" key="5">
    <source>
        <dbReference type="Proteomes" id="UP000001683"/>
    </source>
</evidence>
<dbReference type="UniPathway" id="UPA00120">
    <property type="reaction ID" value="UER00203"/>
</dbReference>
<dbReference type="InterPro" id="IPR008243">
    <property type="entry name" value="Chorismate_mutase_AroH"/>
</dbReference>
<dbReference type="NCBIfam" id="TIGR01796">
    <property type="entry name" value="CM_mono_aroH"/>
    <property type="match status" value="1"/>
</dbReference>
<keyword evidence="3" id="KW-0413">Isomerase</keyword>
<dbReference type="PIRSF" id="PIRSF005965">
    <property type="entry name" value="Chor_mut_AroH"/>
    <property type="match status" value="1"/>
</dbReference>